<proteinExistence type="predicted"/>
<keyword evidence="3" id="KW-1185">Reference proteome</keyword>
<dbReference type="Proteomes" id="UP000386466">
    <property type="component" value="Unassembled WGS sequence"/>
</dbReference>
<sequence length="138" mass="14489">MAALGAPVCQGGRQTDAGPRHLPVTGTEPSWRLAPREATPEWEVGRPPGRGGRTTQPGPHVGPGAGRSRPRLSGSFRREKREGPGRVGGGAEHASGRGRRAHVSGRGWRDAHVGRRVGVPGRRATQLRCSRGHGVPGS</sequence>
<dbReference type="AlphaFoldDB" id="A0A485NVP2"/>
<evidence type="ECO:0000313" key="3">
    <source>
        <dbReference type="Proteomes" id="UP000386466"/>
    </source>
</evidence>
<accession>A0A485NVP2</accession>
<name>A0A485NVP2_LYNPA</name>
<evidence type="ECO:0000313" key="2">
    <source>
        <dbReference type="EMBL" id="VFV37390.1"/>
    </source>
</evidence>
<gene>
    <name evidence="2" type="ORF">LYPA_23C007423</name>
</gene>
<dbReference type="EMBL" id="CAAGRJ010024225">
    <property type="protein sequence ID" value="VFV37390.1"/>
    <property type="molecule type" value="Genomic_DNA"/>
</dbReference>
<protein>
    <submittedName>
        <fullName evidence="2">Uncharacterized protein</fullName>
    </submittedName>
</protein>
<evidence type="ECO:0000256" key="1">
    <source>
        <dbReference type="SAM" id="MobiDB-lite"/>
    </source>
</evidence>
<reference evidence="2 3" key="1">
    <citation type="submission" date="2019-01" db="EMBL/GenBank/DDBJ databases">
        <authorList>
            <person name="Alioto T."/>
            <person name="Alioto T."/>
        </authorList>
    </citation>
    <scope>NUCLEOTIDE SEQUENCE [LARGE SCALE GENOMIC DNA]</scope>
</reference>
<organism evidence="2 3">
    <name type="scientific">Lynx pardinus</name>
    <name type="common">Iberian lynx</name>
    <name type="synonym">Felis pardina</name>
    <dbReference type="NCBI Taxonomy" id="191816"/>
    <lineage>
        <taxon>Eukaryota</taxon>
        <taxon>Metazoa</taxon>
        <taxon>Chordata</taxon>
        <taxon>Craniata</taxon>
        <taxon>Vertebrata</taxon>
        <taxon>Euteleostomi</taxon>
        <taxon>Mammalia</taxon>
        <taxon>Eutheria</taxon>
        <taxon>Laurasiatheria</taxon>
        <taxon>Carnivora</taxon>
        <taxon>Feliformia</taxon>
        <taxon>Felidae</taxon>
        <taxon>Felinae</taxon>
        <taxon>Lynx</taxon>
    </lineage>
</organism>
<feature type="region of interest" description="Disordered" evidence="1">
    <location>
        <begin position="1"/>
        <end position="138"/>
    </location>
</feature>